<name>A5KKT4_9FIRM</name>
<protein>
    <submittedName>
        <fullName evidence="2">Uncharacterized protein</fullName>
    </submittedName>
</protein>
<reference evidence="2 3" key="2">
    <citation type="submission" date="2007-04" db="EMBL/GenBank/DDBJ databases">
        <title>Draft genome sequence of Ruminococcus torques (ATCC 27756).</title>
        <authorList>
            <person name="Sudarsanam P."/>
            <person name="Ley R."/>
            <person name="Guruge J."/>
            <person name="Turnbaugh P.J."/>
            <person name="Mahowald M."/>
            <person name="Liep D."/>
            <person name="Gordon J."/>
        </authorList>
    </citation>
    <scope>NUCLEOTIDE SEQUENCE [LARGE SCALE GENOMIC DNA]</scope>
    <source>
        <strain evidence="2 3">ATCC 27756</strain>
    </source>
</reference>
<gene>
    <name evidence="2" type="ORF">RUMTOR_00836</name>
</gene>
<feature type="region of interest" description="Disordered" evidence="1">
    <location>
        <begin position="1"/>
        <end position="46"/>
    </location>
</feature>
<dbReference type="HOGENOM" id="CLU_3188655_0_0_9"/>
<feature type="compositionally biased region" description="Polar residues" evidence="1">
    <location>
        <begin position="1"/>
        <end position="14"/>
    </location>
</feature>
<evidence type="ECO:0000313" key="2">
    <source>
        <dbReference type="EMBL" id="EDK25034.1"/>
    </source>
</evidence>
<comment type="caution">
    <text evidence="2">The sequence shown here is derived from an EMBL/GenBank/DDBJ whole genome shotgun (WGS) entry which is preliminary data.</text>
</comment>
<proteinExistence type="predicted"/>
<accession>A5KKT4</accession>
<reference evidence="2 3" key="1">
    <citation type="submission" date="2007-03" db="EMBL/GenBank/DDBJ databases">
        <authorList>
            <person name="Fulton L."/>
            <person name="Clifton S."/>
            <person name="Fulton B."/>
            <person name="Xu J."/>
            <person name="Minx P."/>
            <person name="Pepin K.H."/>
            <person name="Johnson M."/>
            <person name="Thiruvilangam P."/>
            <person name="Bhonagiri V."/>
            <person name="Nash W.E."/>
            <person name="Mardis E.R."/>
            <person name="Wilson R.K."/>
        </authorList>
    </citation>
    <scope>NUCLEOTIDE SEQUENCE [LARGE SCALE GENOMIC DNA]</scope>
    <source>
        <strain evidence="2 3">ATCC 27756</strain>
    </source>
</reference>
<dbReference type="PaxDb" id="411460-RUMTOR_00836"/>
<dbReference type="EMBL" id="AAVP02000002">
    <property type="protein sequence ID" value="EDK25034.1"/>
    <property type="molecule type" value="Genomic_DNA"/>
</dbReference>
<evidence type="ECO:0000256" key="1">
    <source>
        <dbReference type="SAM" id="MobiDB-lite"/>
    </source>
</evidence>
<sequence length="46" mass="4730">MISSSKQKYTSAITGSAKKHAPKSQASAKISGKPELRLAAAIDQSG</sequence>
<evidence type="ECO:0000313" key="3">
    <source>
        <dbReference type="Proteomes" id="UP000003577"/>
    </source>
</evidence>
<organism evidence="2 3">
    <name type="scientific">[Ruminococcus] torques ATCC 27756</name>
    <dbReference type="NCBI Taxonomy" id="411460"/>
    <lineage>
        <taxon>Bacteria</taxon>
        <taxon>Bacillati</taxon>
        <taxon>Bacillota</taxon>
        <taxon>Clostridia</taxon>
        <taxon>Lachnospirales</taxon>
        <taxon>Lachnospiraceae</taxon>
        <taxon>Mediterraneibacter</taxon>
    </lineage>
</organism>
<dbReference type="AlphaFoldDB" id="A5KKT4"/>
<dbReference type="Proteomes" id="UP000003577">
    <property type="component" value="Unassembled WGS sequence"/>
</dbReference>